<dbReference type="CDD" id="cd13229">
    <property type="entry name" value="PH_TFIIH"/>
    <property type="match status" value="1"/>
</dbReference>
<dbReference type="Pfam" id="PF03909">
    <property type="entry name" value="BSD"/>
    <property type="match status" value="2"/>
</dbReference>
<dbReference type="PROSITE" id="PS50858">
    <property type="entry name" value="BSD"/>
    <property type="match status" value="2"/>
</dbReference>
<dbReference type="InterPro" id="IPR005607">
    <property type="entry name" value="BSD_dom"/>
</dbReference>
<feature type="domain" description="BSD" evidence="8">
    <location>
        <begin position="162"/>
        <end position="221"/>
    </location>
</feature>
<keyword evidence="3" id="KW-0677">Repeat</keyword>
<evidence type="ECO:0000256" key="6">
    <source>
        <dbReference type="ARBA" id="ARBA00023242"/>
    </source>
</evidence>
<evidence type="ECO:0000259" key="8">
    <source>
        <dbReference type="PROSITE" id="PS50858"/>
    </source>
</evidence>
<evidence type="ECO:0000256" key="3">
    <source>
        <dbReference type="ARBA" id="ARBA00022737"/>
    </source>
</evidence>
<sequence length="658" mass="72045">MASPQGKAVYKKKEGVIAVSDDHTRVTWTPLAGGSAVTLATANITNLQQTPDTAAKVMLKIFEKVPGTEGEPMAYLFHFNSPNDPRSEANSIKDLLSRIISDSRATDPSLPKPISSAGTPRPDGGAAAASAGAKAPAGSGAGLSAAMSFANTVAAKPASERWFDDNQLKTDIELQQSLMKKDRTLHQTYMDAQKSKPESISDAAFNSQFWSTRTSLLRAHAIEANQKKGAYNVLSTIKPKTVDGELKLNISLEQVKMILSQHPLVKRIYDEKVPRIPESQFWSRFFLSRLSKKLRGERVQDNERADPLFDQYDESDDTIASSLILSSHVPHIIDLEANEENQGGFKSGNRKDVEMRPRKNVPIVRTLNSLSEKIMATVAPSDQDPTKSAQVDSNTQEELTLRDLRGDVETSRIILNVREQSQFFSDQHAASAKDKAVYEKQVPSEVLFDVQADIDTLEGDGAGGIDLHAGLGIDEDSDSDEEATRRADHVGSRAARQAAQKQVLAAVTQKRAELYGHSTDEQTPMGIPAETAQKAYITNATTTEFLKQFWNAFLSGDPDRAQELAYHAESLARSLARIGAVAEEAEQARNKVIEEKKEEIRLLFNKTGRRIKWRPEMIGGGKKAVRVLLGPTINSLETAQNLYKAALAAEGLKPSTEA</sequence>
<protein>
    <submittedName>
        <fullName evidence="9">RNA polymerase II transcription factor B subunit 1</fullName>
    </submittedName>
</protein>
<keyword evidence="10" id="KW-1185">Reference proteome</keyword>
<evidence type="ECO:0000256" key="1">
    <source>
        <dbReference type="ARBA" id="ARBA00004123"/>
    </source>
</evidence>
<evidence type="ECO:0000313" key="10">
    <source>
        <dbReference type="Proteomes" id="UP001642405"/>
    </source>
</evidence>
<gene>
    <name evidence="9" type="primary">TFB1</name>
    <name evidence="9" type="ORF">SCUCBS95973_006818</name>
</gene>
<name>A0ABP0C9T2_9PEZI</name>
<proteinExistence type="inferred from homology"/>
<evidence type="ECO:0000313" key="9">
    <source>
        <dbReference type="EMBL" id="CAK7228256.1"/>
    </source>
</evidence>
<feature type="compositionally biased region" description="Basic and acidic residues" evidence="7">
    <location>
        <begin position="482"/>
        <end position="491"/>
    </location>
</feature>
<dbReference type="SMART" id="SM00751">
    <property type="entry name" value="BSD"/>
    <property type="match status" value="2"/>
</dbReference>
<dbReference type="Proteomes" id="UP001642405">
    <property type="component" value="Unassembled WGS sequence"/>
</dbReference>
<keyword evidence="5" id="KW-0804">Transcription</keyword>
<comment type="similarity">
    <text evidence="2">Belongs to the TFB1 family.</text>
</comment>
<dbReference type="InterPro" id="IPR013876">
    <property type="entry name" value="TFIIH_BTF_p62_N"/>
</dbReference>
<evidence type="ECO:0000256" key="4">
    <source>
        <dbReference type="ARBA" id="ARBA00023015"/>
    </source>
</evidence>
<dbReference type="InterPro" id="IPR027079">
    <property type="entry name" value="Tfb1/GTF2H1"/>
</dbReference>
<dbReference type="EMBL" id="CAWUHB010000043">
    <property type="protein sequence ID" value="CAK7228256.1"/>
    <property type="molecule type" value="Genomic_DNA"/>
</dbReference>
<dbReference type="InterPro" id="IPR011993">
    <property type="entry name" value="PH-like_dom_sf"/>
</dbReference>
<feature type="region of interest" description="Disordered" evidence="7">
    <location>
        <begin position="472"/>
        <end position="494"/>
    </location>
</feature>
<keyword evidence="4" id="KW-0805">Transcription regulation</keyword>
<accession>A0ABP0C9T2</accession>
<feature type="region of interest" description="Disordered" evidence="7">
    <location>
        <begin position="103"/>
        <end position="137"/>
    </location>
</feature>
<dbReference type="SUPFAM" id="SSF50729">
    <property type="entry name" value="PH domain-like"/>
    <property type="match status" value="1"/>
</dbReference>
<feature type="compositionally biased region" description="Low complexity" evidence="7">
    <location>
        <begin position="124"/>
        <end position="137"/>
    </location>
</feature>
<comment type="subcellular location">
    <subcellularLocation>
        <location evidence="1">Nucleus</location>
    </subcellularLocation>
</comment>
<dbReference type="Gene3D" id="2.30.29.30">
    <property type="entry name" value="Pleckstrin-homology domain (PH domain)/Phosphotyrosine-binding domain (PTB)"/>
    <property type="match status" value="1"/>
</dbReference>
<evidence type="ECO:0000256" key="5">
    <source>
        <dbReference type="ARBA" id="ARBA00023163"/>
    </source>
</evidence>
<comment type="caution">
    <text evidence="9">The sequence shown here is derived from an EMBL/GenBank/DDBJ whole genome shotgun (WGS) entry which is preliminary data.</text>
</comment>
<dbReference type="PANTHER" id="PTHR12856">
    <property type="entry name" value="TRANSCRIPTION INITIATION FACTOR IIH-RELATED"/>
    <property type="match status" value="1"/>
</dbReference>
<dbReference type="Pfam" id="PF08567">
    <property type="entry name" value="PH_TFIIH"/>
    <property type="match status" value="1"/>
</dbReference>
<evidence type="ECO:0000256" key="7">
    <source>
        <dbReference type="SAM" id="MobiDB-lite"/>
    </source>
</evidence>
<reference evidence="9 10" key="1">
    <citation type="submission" date="2024-01" db="EMBL/GenBank/DDBJ databases">
        <authorList>
            <person name="Allen C."/>
            <person name="Tagirdzhanova G."/>
        </authorList>
    </citation>
    <scope>NUCLEOTIDE SEQUENCE [LARGE SCALE GENOMIC DNA]</scope>
</reference>
<evidence type="ECO:0000256" key="2">
    <source>
        <dbReference type="ARBA" id="ARBA00009448"/>
    </source>
</evidence>
<feature type="domain" description="BSD" evidence="8">
    <location>
        <begin position="242"/>
        <end position="293"/>
    </location>
</feature>
<keyword evidence="6" id="KW-0539">Nucleus</keyword>
<organism evidence="9 10">
    <name type="scientific">Sporothrix curviconia</name>
    <dbReference type="NCBI Taxonomy" id="1260050"/>
    <lineage>
        <taxon>Eukaryota</taxon>
        <taxon>Fungi</taxon>
        <taxon>Dikarya</taxon>
        <taxon>Ascomycota</taxon>
        <taxon>Pezizomycotina</taxon>
        <taxon>Sordariomycetes</taxon>
        <taxon>Sordariomycetidae</taxon>
        <taxon>Ophiostomatales</taxon>
        <taxon>Ophiostomataceae</taxon>
        <taxon>Sporothrix</taxon>
    </lineage>
</organism>